<dbReference type="InterPro" id="IPR050446">
    <property type="entry name" value="FAD-oxidoreductase/Apoptosis"/>
</dbReference>
<organism evidence="7 8">
    <name type="scientific">Rhizomicrobium electricum</name>
    <dbReference type="NCBI Taxonomy" id="480070"/>
    <lineage>
        <taxon>Bacteria</taxon>
        <taxon>Pseudomonadati</taxon>
        <taxon>Pseudomonadota</taxon>
        <taxon>Alphaproteobacteria</taxon>
        <taxon>Micropepsales</taxon>
        <taxon>Micropepsaceae</taxon>
        <taxon>Rhizomicrobium</taxon>
    </lineage>
</organism>
<keyword evidence="2" id="KW-0285">Flavoprotein</keyword>
<dbReference type="PANTHER" id="PTHR43557:SF2">
    <property type="entry name" value="RIESKE DOMAIN-CONTAINING PROTEIN-RELATED"/>
    <property type="match status" value="1"/>
</dbReference>
<dbReference type="SUPFAM" id="SSF55424">
    <property type="entry name" value="FAD/NAD-linked reductases, dimerisation (C-terminal) domain"/>
    <property type="match status" value="1"/>
</dbReference>
<comment type="cofactor">
    <cofactor evidence="1">
        <name>FAD</name>
        <dbReference type="ChEBI" id="CHEBI:57692"/>
    </cofactor>
</comment>
<evidence type="ECO:0000256" key="1">
    <source>
        <dbReference type="ARBA" id="ARBA00001974"/>
    </source>
</evidence>
<evidence type="ECO:0000313" key="8">
    <source>
        <dbReference type="Proteomes" id="UP001499951"/>
    </source>
</evidence>
<sequence length="413" mass="43893">MQGQGRAWYPAAMSQIVIIGAGQAGAQAVASLRSEGFTGSIVMVGDEAFVPYQRPPLSKAYLMGTFARERLFLKPEHAYAEAGCELILNASAKAIDRAAKTVTSSDGREFSYDQLLIATGTRIRPIKCAGAELKGIHYLRSIADVDALQPEIVKGRKLAVIGGGFIGLEVAAVAAKHGLEVTVFEALERVMARAVSKTVSDFFEGAHRAAGVTIVTNTGVEGFDGEDAVTAVRAGGKSYPADVVLVGIGVLPNVEIAAEAGIECKNGIVVDKNARTSDPNVYAAGDCTWHEGRDGNWLRLESVQNAIDQAKIAAAAIAGKPRDYNEVPWFWSDQFDLKLQIAGLTRPDDVQVVRGDPVARKFAVFHLRDGAVAAVEAVNMAPEYLVGRKLIAEGTKVSAERLGDMSVAIKNVV</sequence>
<dbReference type="SUPFAM" id="SSF51905">
    <property type="entry name" value="FAD/NAD(P)-binding domain"/>
    <property type="match status" value="2"/>
</dbReference>
<keyword evidence="8" id="KW-1185">Reference proteome</keyword>
<keyword evidence="4" id="KW-0560">Oxidoreductase</keyword>
<comment type="caution">
    <text evidence="7">The sequence shown here is derived from an EMBL/GenBank/DDBJ whole genome shotgun (WGS) entry which is preliminary data.</text>
</comment>
<reference evidence="7 8" key="1">
    <citation type="journal article" date="2019" name="Int. J. Syst. Evol. Microbiol.">
        <title>The Global Catalogue of Microorganisms (GCM) 10K type strain sequencing project: providing services to taxonomists for standard genome sequencing and annotation.</title>
        <authorList>
            <consortium name="The Broad Institute Genomics Platform"/>
            <consortium name="The Broad Institute Genome Sequencing Center for Infectious Disease"/>
            <person name="Wu L."/>
            <person name="Ma J."/>
        </authorList>
    </citation>
    <scope>NUCLEOTIDE SEQUENCE [LARGE SCALE GENOMIC DNA]</scope>
    <source>
        <strain evidence="7 8">JCM 15089</strain>
    </source>
</reference>
<evidence type="ECO:0000256" key="3">
    <source>
        <dbReference type="ARBA" id="ARBA00022827"/>
    </source>
</evidence>
<dbReference type="InterPro" id="IPR023753">
    <property type="entry name" value="FAD/NAD-binding_dom"/>
</dbReference>
<name>A0ABN1F8X8_9PROT</name>
<gene>
    <name evidence="7" type="ORF">GCM10008942_37880</name>
</gene>
<evidence type="ECO:0000259" key="6">
    <source>
        <dbReference type="Pfam" id="PF14759"/>
    </source>
</evidence>
<dbReference type="Gene3D" id="3.30.390.30">
    <property type="match status" value="1"/>
</dbReference>
<dbReference type="EMBL" id="BAAADD010000011">
    <property type="protein sequence ID" value="GAA0585383.1"/>
    <property type="molecule type" value="Genomic_DNA"/>
</dbReference>
<proteinExistence type="predicted"/>
<evidence type="ECO:0000313" key="7">
    <source>
        <dbReference type="EMBL" id="GAA0585383.1"/>
    </source>
</evidence>
<dbReference type="Pfam" id="PF14759">
    <property type="entry name" value="Reductase_C"/>
    <property type="match status" value="1"/>
</dbReference>
<dbReference type="Pfam" id="PF07992">
    <property type="entry name" value="Pyr_redox_2"/>
    <property type="match status" value="1"/>
</dbReference>
<accession>A0ABN1F8X8</accession>
<dbReference type="PRINTS" id="PR00411">
    <property type="entry name" value="PNDRDTASEI"/>
</dbReference>
<feature type="domain" description="FAD/NAD(P)-binding" evidence="5">
    <location>
        <begin position="15"/>
        <end position="310"/>
    </location>
</feature>
<dbReference type="InterPro" id="IPR028202">
    <property type="entry name" value="Reductase_C"/>
</dbReference>
<feature type="domain" description="Reductase C-terminal" evidence="6">
    <location>
        <begin position="329"/>
        <end position="412"/>
    </location>
</feature>
<keyword evidence="3" id="KW-0274">FAD</keyword>
<dbReference type="Gene3D" id="3.50.50.60">
    <property type="entry name" value="FAD/NAD(P)-binding domain"/>
    <property type="match status" value="2"/>
</dbReference>
<dbReference type="PRINTS" id="PR00368">
    <property type="entry name" value="FADPNR"/>
</dbReference>
<dbReference type="InterPro" id="IPR036188">
    <property type="entry name" value="FAD/NAD-bd_sf"/>
</dbReference>
<protein>
    <submittedName>
        <fullName evidence="7">FAD-dependent oxidoreductase</fullName>
    </submittedName>
</protein>
<evidence type="ECO:0000259" key="5">
    <source>
        <dbReference type="Pfam" id="PF07992"/>
    </source>
</evidence>
<evidence type="ECO:0000256" key="2">
    <source>
        <dbReference type="ARBA" id="ARBA00022630"/>
    </source>
</evidence>
<evidence type="ECO:0000256" key="4">
    <source>
        <dbReference type="ARBA" id="ARBA00023002"/>
    </source>
</evidence>
<dbReference type="PANTHER" id="PTHR43557">
    <property type="entry name" value="APOPTOSIS-INDUCING FACTOR 1"/>
    <property type="match status" value="1"/>
</dbReference>
<dbReference type="InterPro" id="IPR016156">
    <property type="entry name" value="FAD/NAD-linked_Rdtase_dimer_sf"/>
</dbReference>
<dbReference type="Proteomes" id="UP001499951">
    <property type="component" value="Unassembled WGS sequence"/>
</dbReference>